<dbReference type="NCBIfam" id="NF033573">
    <property type="entry name" value="transpos_IS200"/>
    <property type="match status" value="1"/>
</dbReference>
<evidence type="ECO:0000313" key="2">
    <source>
        <dbReference type="EMBL" id="WVX66253.1"/>
    </source>
</evidence>
<evidence type="ECO:0000259" key="1">
    <source>
        <dbReference type="SMART" id="SM01321"/>
    </source>
</evidence>
<feature type="domain" description="Transposase IS200-like" evidence="1">
    <location>
        <begin position="3"/>
        <end position="115"/>
    </location>
</feature>
<proteinExistence type="predicted"/>
<accession>A0ABZ2C5S7</accession>
<dbReference type="Pfam" id="PF01797">
    <property type="entry name" value="Y1_Tnp"/>
    <property type="match status" value="1"/>
</dbReference>
<dbReference type="InterPro" id="IPR002686">
    <property type="entry name" value="Transposase_17"/>
</dbReference>
<dbReference type="Gene3D" id="3.30.70.1290">
    <property type="entry name" value="Transposase IS200-like"/>
    <property type="match status" value="1"/>
</dbReference>
<dbReference type="SMART" id="SM01321">
    <property type="entry name" value="Y1_Tnp"/>
    <property type="match status" value="1"/>
</dbReference>
<dbReference type="PANTHER" id="PTHR33360:SF2">
    <property type="entry name" value="TRANSPOSASE FOR INSERTION SEQUENCE ELEMENT IS200"/>
    <property type="match status" value="1"/>
</dbReference>
<reference evidence="3" key="1">
    <citation type="submission" date="2023-08" db="EMBL/GenBank/DDBJ databases">
        <authorList>
            <person name="Giovannini M.G."/>
            <person name="Castelli M.C."/>
            <person name="Petroni G.P."/>
        </authorList>
    </citation>
    <scope>NUCLEOTIDE SEQUENCE</scope>
    <source>
        <strain evidence="3">US_Bl 15I1</strain>
    </source>
</reference>
<name>A0ABZ2C5S7_9PROT</name>
<keyword evidence="4" id="KW-1185">Reference proteome</keyword>
<sequence length="129" mass="15039">MIVSKYRRKILNEGSFAYFTEVMNQIREKMPEVIILTMNHDKDHIHLHLHLSIPPKIRVSDAVRTIKSMSGKLLKKKFEYMRKAYWGVDGIWSDGYFVSTVGVNEYAIKRYIEHQGQEDLGQAQLVLGL</sequence>
<dbReference type="InterPro" id="IPR036515">
    <property type="entry name" value="Transposase_17_sf"/>
</dbReference>
<dbReference type="SUPFAM" id="SSF143422">
    <property type="entry name" value="Transposase IS200-like"/>
    <property type="match status" value="1"/>
</dbReference>
<gene>
    <name evidence="2" type="ORF">Bealeia1_00429</name>
    <name evidence="3" type="ORF">Bealeia1_01618</name>
</gene>
<evidence type="ECO:0000313" key="4">
    <source>
        <dbReference type="Proteomes" id="UP001330434"/>
    </source>
</evidence>
<dbReference type="EMBL" id="CP133270">
    <property type="protein sequence ID" value="WVX66253.1"/>
    <property type="molecule type" value="Genomic_DNA"/>
</dbReference>
<protein>
    <submittedName>
        <fullName evidence="3">IS200/IS605 family transposase</fullName>
    </submittedName>
</protein>
<reference evidence="3 4" key="2">
    <citation type="journal article" date="2024" name="Environ. Microbiol.">
        <title>Novel evolutionary insights on the interactions of the Holosporales (Alphaproteobacteria) with eukaryotic hosts from comparative genomics.</title>
        <authorList>
            <person name="Giovannini M."/>
            <person name="Petroni G."/>
            <person name="Castelli M."/>
        </authorList>
    </citation>
    <scope>NUCLEOTIDE SEQUENCE [LARGE SCALE GENOMIC DNA]</scope>
    <source>
        <strain evidence="3 4">US_Bl 15I1</strain>
    </source>
</reference>
<dbReference type="PANTHER" id="PTHR33360">
    <property type="entry name" value="TRANSPOSASE FOR INSERTION SEQUENCE ELEMENT IS200"/>
    <property type="match status" value="1"/>
</dbReference>
<evidence type="ECO:0000313" key="3">
    <source>
        <dbReference type="EMBL" id="WVX67413.1"/>
    </source>
</evidence>
<dbReference type="Proteomes" id="UP001330434">
    <property type="component" value="Chromosome"/>
</dbReference>
<dbReference type="EMBL" id="CP133270">
    <property type="protein sequence ID" value="WVX67413.1"/>
    <property type="molecule type" value="Genomic_DNA"/>
</dbReference>
<organism evidence="3 4">
    <name type="scientific">Candidatus Bealeia paramacronuclearis</name>
    <dbReference type="NCBI Taxonomy" id="1921001"/>
    <lineage>
        <taxon>Bacteria</taxon>
        <taxon>Pseudomonadati</taxon>
        <taxon>Pseudomonadota</taxon>
        <taxon>Alphaproteobacteria</taxon>
        <taxon>Holosporales</taxon>
        <taxon>Holosporaceae</taxon>
        <taxon>Candidatus Bealeia</taxon>
    </lineage>
</organism>